<dbReference type="InterPro" id="IPR036871">
    <property type="entry name" value="PX_dom_sf"/>
</dbReference>
<organism evidence="2">
    <name type="scientific">Aphanomyces invadans</name>
    <dbReference type="NCBI Taxonomy" id="157072"/>
    <lineage>
        <taxon>Eukaryota</taxon>
        <taxon>Sar</taxon>
        <taxon>Stramenopiles</taxon>
        <taxon>Oomycota</taxon>
        <taxon>Saprolegniomycetes</taxon>
        <taxon>Saprolegniales</taxon>
        <taxon>Verrucalvaceae</taxon>
        <taxon>Aphanomyces</taxon>
    </lineage>
</organism>
<feature type="domain" description="PX" evidence="1">
    <location>
        <begin position="31"/>
        <end position="155"/>
    </location>
</feature>
<evidence type="ECO:0000259" key="1">
    <source>
        <dbReference type="PROSITE" id="PS50195"/>
    </source>
</evidence>
<dbReference type="RefSeq" id="XP_008876096.1">
    <property type="nucleotide sequence ID" value="XM_008877874.1"/>
</dbReference>
<dbReference type="Pfam" id="PF00787">
    <property type="entry name" value="PX"/>
    <property type="match status" value="1"/>
</dbReference>
<sequence>MYMADYSKFFVGDAMTAGQLDTAAASDEESSLTVLHIKEWKYARTPTRSYVEFTVVVNEPGGGGASASHRDIRMIQKRYGQFATLHQALVDLGFALPKMPSGDLWTNVLIKLTPRSVLARRREELQNMLTCISQSQQMQHTAAFLEFVATNSSATNYTSLRDAQFTPSHFIMRQETT</sequence>
<dbReference type="Gene3D" id="3.30.1520.10">
    <property type="entry name" value="Phox-like domain"/>
    <property type="match status" value="1"/>
</dbReference>
<evidence type="ECO:0000313" key="2">
    <source>
        <dbReference type="EMBL" id="ETV95395.1"/>
    </source>
</evidence>
<protein>
    <recommendedName>
        <fullName evidence="1">PX domain-containing protein</fullName>
    </recommendedName>
</protein>
<dbReference type="OrthoDB" id="93876at2759"/>
<gene>
    <name evidence="2" type="ORF">H310_11273</name>
</gene>
<accession>A0A024TMQ1</accession>
<dbReference type="AlphaFoldDB" id="A0A024TMQ1"/>
<dbReference type="SUPFAM" id="SSF64268">
    <property type="entry name" value="PX domain"/>
    <property type="match status" value="1"/>
</dbReference>
<name>A0A024TMQ1_9STRA</name>
<proteinExistence type="predicted"/>
<dbReference type="CDD" id="cd06093">
    <property type="entry name" value="PX_domain"/>
    <property type="match status" value="1"/>
</dbReference>
<dbReference type="GeneID" id="20088323"/>
<dbReference type="GO" id="GO:0035091">
    <property type="term" value="F:phosphatidylinositol binding"/>
    <property type="evidence" value="ECO:0007669"/>
    <property type="project" value="InterPro"/>
</dbReference>
<dbReference type="InterPro" id="IPR001683">
    <property type="entry name" value="PX_dom"/>
</dbReference>
<dbReference type="EMBL" id="KI913981">
    <property type="protein sequence ID" value="ETV95395.1"/>
    <property type="molecule type" value="Genomic_DNA"/>
</dbReference>
<dbReference type="VEuPathDB" id="FungiDB:H310_11273"/>
<dbReference type="PROSITE" id="PS50195">
    <property type="entry name" value="PX"/>
    <property type="match status" value="1"/>
</dbReference>
<reference evidence="2" key="1">
    <citation type="submission" date="2013-12" db="EMBL/GenBank/DDBJ databases">
        <title>The Genome Sequence of Aphanomyces invadans NJM9701.</title>
        <authorList>
            <consortium name="The Broad Institute Genomics Platform"/>
            <person name="Russ C."/>
            <person name="Tyler B."/>
            <person name="van West P."/>
            <person name="Dieguez-Uribeondo J."/>
            <person name="Young S.K."/>
            <person name="Zeng Q."/>
            <person name="Gargeya S."/>
            <person name="Fitzgerald M."/>
            <person name="Abouelleil A."/>
            <person name="Alvarado L."/>
            <person name="Chapman S.B."/>
            <person name="Gainer-Dewar J."/>
            <person name="Goldberg J."/>
            <person name="Griggs A."/>
            <person name="Gujja S."/>
            <person name="Hansen M."/>
            <person name="Howarth C."/>
            <person name="Imamovic A."/>
            <person name="Ireland A."/>
            <person name="Larimer J."/>
            <person name="McCowan C."/>
            <person name="Murphy C."/>
            <person name="Pearson M."/>
            <person name="Poon T.W."/>
            <person name="Priest M."/>
            <person name="Roberts A."/>
            <person name="Saif S."/>
            <person name="Shea T."/>
            <person name="Sykes S."/>
            <person name="Wortman J."/>
            <person name="Nusbaum C."/>
            <person name="Birren B."/>
        </authorList>
    </citation>
    <scope>NUCLEOTIDE SEQUENCE [LARGE SCALE GENOMIC DNA]</scope>
    <source>
        <strain evidence="2">NJM9701</strain>
    </source>
</reference>